<dbReference type="AlphaFoldDB" id="A0CB91"/>
<keyword evidence="4 5" id="KW-0653">Protein transport</keyword>
<gene>
    <name evidence="6" type="ORF">GSPATT00036841001</name>
</gene>
<name>A0CB91_PARTE</name>
<evidence type="ECO:0000256" key="4">
    <source>
        <dbReference type="ARBA" id="ARBA00022927"/>
    </source>
</evidence>
<dbReference type="EMBL" id="CT868056">
    <property type="protein sequence ID" value="CAK68058.1"/>
    <property type="molecule type" value="Genomic_DNA"/>
</dbReference>
<proteinExistence type="inferred from homology"/>
<dbReference type="GO" id="GO:0061608">
    <property type="term" value="F:nuclear import signal receptor activity"/>
    <property type="evidence" value="ECO:0000318"/>
    <property type="project" value="GO_Central"/>
</dbReference>
<dbReference type="GO" id="GO:0005737">
    <property type="term" value="C:cytoplasm"/>
    <property type="evidence" value="ECO:0007669"/>
    <property type="project" value="InterPro"/>
</dbReference>
<keyword evidence="3" id="KW-0677">Repeat</keyword>
<organism evidence="6 7">
    <name type="scientific">Paramecium tetraurelia</name>
    <dbReference type="NCBI Taxonomy" id="5888"/>
    <lineage>
        <taxon>Eukaryota</taxon>
        <taxon>Sar</taxon>
        <taxon>Alveolata</taxon>
        <taxon>Ciliophora</taxon>
        <taxon>Intramacronucleata</taxon>
        <taxon>Oligohymenophorea</taxon>
        <taxon>Peniculida</taxon>
        <taxon>Parameciidae</taxon>
        <taxon>Paramecium</taxon>
    </lineage>
</organism>
<dbReference type="InterPro" id="IPR000225">
    <property type="entry name" value="Armadillo"/>
</dbReference>
<dbReference type="PIRSF" id="PIRSF005673">
    <property type="entry name" value="Importin_alpha"/>
    <property type="match status" value="1"/>
</dbReference>
<evidence type="ECO:0000256" key="3">
    <source>
        <dbReference type="ARBA" id="ARBA00022737"/>
    </source>
</evidence>
<sequence length="482" mass="55479">MDDQTITNRAIKEKNIEKLFKLIPDSLPEQIQYALKQSVEDLSTVEADLDKLQDYISKVHSNDLNIQYLGLNRCRKLLNNSQLALPREQLIEILLQNNFLITTLQIALNNKVQLLQYEALWIIYNIVCLTQQEMKNIFDNNAINILLLVHDSQIDEIIELGICILAKISGESVQFRNMLLQKGIVEQLLKLAPCYQLNNPDIFTSILWAMANLGKQKHILKKVHFSKKLTQILSEILLSVQDESQILYACWGLYYLSDNDDGQQYFSLKPPVIQKLTLLLNSQNESFITPALKTIGNILTGNEEQTAQVLNTGVLKVFEMLLTQNYSQVIQREVCWSLSNIVAGTPAQVDQILKNDSLLKSLFKQFQQGEAQIFKEMSYFLSNLISYTDLNSIGHFLTQYDCFQKMSIMLDINDETIRRIILEGILEFSKKIQYNAKLQEYKQLMENSKIIDKVKIIQNNVANDLSEQAIEILQTLDQEEFV</sequence>
<dbReference type="eggNOG" id="KOG0166">
    <property type="taxonomic scope" value="Eukaryota"/>
</dbReference>
<dbReference type="InterPro" id="IPR011989">
    <property type="entry name" value="ARM-like"/>
</dbReference>
<dbReference type="HOGENOM" id="CLU_018084_6_1_1"/>
<dbReference type="SMART" id="SM00185">
    <property type="entry name" value="ARM"/>
    <property type="match status" value="4"/>
</dbReference>
<evidence type="ECO:0000256" key="5">
    <source>
        <dbReference type="PIRNR" id="PIRNR005673"/>
    </source>
</evidence>
<evidence type="ECO:0000256" key="1">
    <source>
        <dbReference type="ARBA" id="ARBA00010394"/>
    </source>
</evidence>
<evidence type="ECO:0000256" key="2">
    <source>
        <dbReference type="ARBA" id="ARBA00022448"/>
    </source>
</evidence>
<dbReference type="STRING" id="5888.A0CB91"/>
<dbReference type="InParanoid" id="A0CB91"/>
<protein>
    <recommendedName>
        <fullName evidence="5">Importin subunit alpha</fullName>
    </recommendedName>
</protein>
<dbReference type="GO" id="GO:0008139">
    <property type="term" value="F:nuclear localization sequence binding"/>
    <property type="evidence" value="ECO:0000318"/>
    <property type="project" value="GO_Central"/>
</dbReference>
<dbReference type="GO" id="GO:0006607">
    <property type="term" value="P:NLS-bearing protein import into nucleus"/>
    <property type="evidence" value="ECO:0000318"/>
    <property type="project" value="GO_Central"/>
</dbReference>
<evidence type="ECO:0000313" key="7">
    <source>
        <dbReference type="Proteomes" id="UP000000600"/>
    </source>
</evidence>
<dbReference type="GeneID" id="5021240"/>
<dbReference type="InterPro" id="IPR024931">
    <property type="entry name" value="Importin_alpha"/>
</dbReference>
<dbReference type="OMA" id="KLAPCYQ"/>
<dbReference type="KEGG" id="ptm:GSPATT00036841001"/>
<dbReference type="Pfam" id="PF00514">
    <property type="entry name" value="Arm"/>
    <property type="match status" value="1"/>
</dbReference>
<dbReference type="SUPFAM" id="SSF48371">
    <property type="entry name" value="ARM repeat"/>
    <property type="match status" value="1"/>
</dbReference>
<dbReference type="FunFam" id="1.25.10.10:FF:001126">
    <property type="entry name" value="Importin subunit alpha"/>
    <property type="match status" value="1"/>
</dbReference>
<dbReference type="InterPro" id="IPR016024">
    <property type="entry name" value="ARM-type_fold"/>
</dbReference>
<dbReference type="Gene3D" id="1.25.10.10">
    <property type="entry name" value="Leucine-rich Repeat Variant"/>
    <property type="match status" value="1"/>
</dbReference>
<dbReference type="PANTHER" id="PTHR23316">
    <property type="entry name" value="IMPORTIN ALPHA"/>
    <property type="match status" value="1"/>
</dbReference>
<comment type="similarity">
    <text evidence="1 5">Belongs to the importin alpha family.</text>
</comment>
<keyword evidence="2 5" id="KW-0813">Transport</keyword>
<dbReference type="GO" id="GO:0005634">
    <property type="term" value="C:nucleus"/>
    <property type="evidence" value="ECO:0000318"/>
    <property type="project" value="GO_Central"/>
</dbReference>
<reference evidence="6 7" key="1">
    <citation type="journal article" date="2006" name="Nature">
        <title>Global trends of whole-genome duplications revealed by the ciliate Paramecium tetraurelia.</title>
        <authorList>
            <consortium name="Genoscope"/>
            <person name="Aury J.-M."/>
            <person name="Jaillon O."/>
            <person name="Duret L."/>
            <person name="Noel B."/>
            <person name="Jubin C."/>
            <person name="Porcel B.M."/>
            <person name="Segurens B."/>
            <person name="Daubin V."/>
            <person name="Anthouard V."/>
            <person name="Aiach N."/>
            <person name="Arnaiz O."/>
            <person name="Billaut A."/>
            <person name="Beisson J."/>
            <person name="Blanc I."/>
            <person name="Bouhouche K."/>
            <person name="Camara F."/>
            <person name="Duharcourt S."/>
            <person name="Guigo R."/>
            <person name="Gogendeau D."/>
            <person name="Katinka M."/>
            <person name="Keller A.-M."/>
            <person name="Kissmehl R."/>
            <person name="Klotz C."/>
            <person name="Koll F."/>
            <person name="Le Moue A."/>
            <person name="Lepere C."/>
            <person name="Malinsky S."/>
            <person name="Nowacki M."/>
            <person name="Nowak J.K."/>
            <person name="Plattner H."/>
            <person name="Poulain J."/>
            <person name="Ruiz F."/>
            <person name="Serrano V."/>
            <person name="Zagulski M."/>
            <person name="Dessen P."/>
            <person name="Betermier M."/>
            <person name="Weissenbach J."/>
            <person name="Scarpelli C."/>
            <person name="Schachter V."/>
            <person name="Sperling L."/>
            <person name="Meyer E."/>
            <person name="Cohen J."/>
            <person name="Wincker P."/>
        </authorList>
    </citation>
    <scope>NUCLEOTIDE SEQUENCE [LARGE SCALE GENOMIC DNA]</scope>
    <source>
        <strain evidence="6 7">Stock d4-2</strain>
    </source>
</reference>
<evidence type="ECO:0000313" key="6">
    <source>
        <dbReference type="EMBL" id="CAK68058.1"/>
    </source>
</evidence>
<dbReference type="Proteomes" id="UP000000600">
    <property type="component" value="Unassembled WGS sequence"/>
</dbReference>
<dbReference type="RefSeq" id="XP_001435455.1">
    <property type="nucleotide sequence ID" value="XM_001435418.1"/>
</dbReference>
<keyword evidence="7" id="KW-1185">Reference proteome</keyword>
<dbReference type="OrthoDB" id="29145at2759"/>
<accession>A0CB91</accession>